<dbReference type="RefSeq" id="WP_306680787.1">
    <property type="nucleotide sequence ID" value="NZ_JAVDBT010000010.1"/>
</dbReference>
<evidence type="ECO:0000313" key="6">
    <source>
        <dbReference type="Proteomes" id="UP001239680"/>
    </source>
</evidence>
<comment type="caution">
    <text evidence="5">The sequence shown here is derived from an EMBL/GenBank/DDBJ whole genome shotgun (WGS) entry which is preliminary data.</text>
</comment>
<dbReference type="PRINTS" id="PR00038">
    <property type="entry name" value="HTHLUXR"/>
</dbReference>
<dbReference type="PANTHER" id="PTHR44688">
    <property type="entry name" value="DNA-BINDING TRANSCRIPTIONAL ACTIVATOR DEVR_DOSR"/>
    <property type="match status" value="1"/>
</dbReference>
<accession>A0ABU0W0Y3</accession>
<evidence type="ECO:0000259" key="4">
    <source>
        <dbReference type="PROSITE" id="PS50043"/>
    </source>
</evidence>
<dbReference type="Gene3D" id="1.10.10.10">
    <property type="entry name" value="Winged helix-like DNA-binding domain superfamily/Winged helix DNA-binding domain"/>
    <property type="match status" value="1"/>
</dbReference>
<name>A0ABU0W0Y3_9RHOB</name>
<dbReference type="InterPro" id="IPR016032">
    <property type="entry name" value="Sig_transdc_resp-reg_C-effctor"/>
</dbReference>
<keyword evidence="6" id="KW-1185">Reference proteome</keyword>
<keyword evidence="2" id="KW-0238">DNA-binding</keyword>
<organism evidence="5 6">
    <name type="scientific">Pseudogemmobacter lacusdianii</name>
    <dbReference type="NCBI Taxonomy" id="3069608"/>
    <lineage>
        <taxon>Bacteria</taxon>
        <taxon>Pseudomonadati</taxon>
        <taxon>Pseudomonadota</taxon>
        <taxon>Alphaproteobacteria</taxon>
        <taxon>Rhodobacterales</taxon>
        <taxon>Paracoccaceae</taxon>
        <taxon>Pseudogemmobacter</taxon>
    </lineage>
</organism>
<sequence>MDPLVNRAEDALAAAVRRLGKSGFEAALMALFQRLANPDNLLILAYRDAGAPQVIYAEAGDSPVFSALPTTYLAGAYLLDPCHGLHLTRVPAGLYRLLDVAPDAFQRSRYYVEYYQGTTLIDELTFVAYPAPGVSLNICLGRDLTSDQVFSAREVEALERLTSVVLALAEVHWAGLTGAAAAPADIAAELVAALAPQGIQLSPRQAEVALLILRGHSSTSIALRLGVSVQTVKVFRRQLYGKCGISSQAELFALMLPLLRPV</sequence>
<dbReference type="Pfam" id="PF00196">
    <property type="entry name" value="GerE"/>
    <property type="match status" value="1"/>
</dbReference>
<evidence type="ECO:0000256" key="1">
    <source>
        <dbReference type="ARBA" id="ARBA00023015"/>
    </source>
</evidence>
<gene>
    <name evidence="5" type="ORF">Q9295_11860</name>
</gene>
<reference evidence="5 6" key="1">
    <citation type="submission" date="2023-08" db="EMBL/GenBank/DDBJ databases">
        <title>Characterization of two Paracoccaceae strains isolated from Phycosphere and proposal of Xinfangfangia lacusdiani sp. nov.</title>
        <authorList>
            <person name="Deng Y."/>
            <person name="Zhang Y.Q."/>
        </authorList>
    </citation>
    <scope>NUCLEOTIDE SEQUENCE [LARGE SCALE GENOMIC DNA]</scope>
    <source>
        <strain evidence="5 6">CPCC 101601</strain>
    </source>
</reference>
<dbReference type="PANTHER" id="PTHR44688:SF16">
    <property type="entry name" value="DNA-BINDING TRANSCRIPTIONAL ACTIVATOR DEVR_DOSR"/>
    <property type="match status" value="1"/>
</dbReference>
<proteinExistence type="predicted"/>
<evidence type="ECO:0000256" key="3">
    <source>
        <dbReference type="ARBA" id="ARBA00023163"/>
    </source>
</evidence>
<feature type="domain" description="HTH luxR-type" evidence="4">
    <location>
        <begin position="194"/>
        <end position="259"/>
    </location>
</feature>
<keyword evidence="3" id="KW-0804">Transcription</keyword>
<protein>
    <submittedName>
        <fullName evidence="5">Helix-turn-helix transcriptional regulator</fullName>
    </submittedName>
</protein>
<dbReference type="SMART" id="SM00421">
    <property type="entry name" value="HTH_LUXR"/>
    <property type="match status" value="1"/>
</dbReference>
<dbReference type="SUPFAM" id="SSF46894">
    <property type="entry name" value="C-terminal effector domain of the bipartite response regulators"/>
    <property type="match status" value="1"/>
</dbReference>
<dbReference type="Proteomes" id="UP001239680">
    <property type="component" value="Unassembled WGS sequence"/>
</dbReference>
<dbReference type="EMBL" id="JAVDBT010000010">
    <property type="protein sequence ID" value="MDQ2067075.1"/>
    <property type="molecule type" value="Genomic_DNA"/>
</dbReference>
<dbReference type="PROSITE" id="PS50043">
    <property type="entry name" value="HTH_LUXR_2"/>
    <property type="match status" value="1"/>
</dbReference>
<dbReference type="InterPro" id="IPR000792">
    <property type="entry name" value="Tscrpt_reg_LuxR_C"/>
</dbReference>
<evidence type="ECO:0000256" key="2">
    <source>
        <dbReference type="ARBA" id="ARBA00023125"/>
    </source>
</evidence>
<keyword evidence="1" id="KW-0805">Transcription regulation</keyword>
<dbReference type="InterPro" id="IPR036388">
    <property type="entry name" value="WH-like_DNA-bd_sf"/>
</dbReference>
<dbReference type="CDD" id="cd06170">
    <property type="entry name" value="LuxR_C_like"/>
    <property type="match status" value="1"/>
</dbReference>
<evidence type="ECO:0000313" key="5">
    <source>
        <dbReference type="EMBL" id="MDQ2067075.1"/>
    </source>
</evidence>